<sequence length="161" mass="18028">MLFRSGLLLLCSLLSAPLLAASVQQSYAFTQAGEAKYPPGFSHYDYADPRAPKGGSITMAVVGTYDNFNRYASRGNPGINTGTLYDGLYTSSDDEPGSYYPLIAESARYASDFTWIEIRLNPRARFQNGTPHHRPRRGVHLSEIHDRGRASISRRLPWRDR</sequence>
<proteinExistence type="predicted"/>
<gene>
    <name evidence="3" type="ORF">NCTC9381_01783</name>
</gene>
<feature type="signal peptide" evidence="2">
    <location>
        <begin position="1"/>
        <end position="20"/>
    </location>
</feature>
<accession>A0A379AE75</accession>
<evidence type="ECO:0000256" key="2">
    <source>
        <dbReference type="SAM" id="SignalP"/>
    </source>
</evidence>
<reference evidence="3 4" key="1">
    <citation type="submission" date="2018-06" db="EMBL/GenBank/DDBJ databases">
        <authorList>
            <consortium name="Pathogen Informatics"/>
            <person name="Doyle S."/>
        </authorList>
    </citation>
    <scope>NUCLEOTIDE SEQUENCE [LARGE SCALE GENOMIC DNA]</scope>
    <source>
        <strain evidence="3 4">NCTC9381</strain>
    </source>
</reference>
<keyword evidence="2" id="KW-0732">Signal</keyword>
<name>A0A379AE75_ENTAG</name>
<protein>
    <submittedName>
        <fullName evidence="3">ABC-type oligopeptide transport system, periplasmic component</fullName>
    </submittedName>
</protein>
<dbReference type="Proteomes" id="UP000254640">
    <property type="component" value="Unassembled WGS sequence"/>
</dbReference>
<keyword evidence="4" id="KW-1185">Reference proteome</keyword>
<evidence type="ECO:0000313" key="3">
    <source>
        <dbReference type="EMBL" id="SUB15888.1"/>
    </source>
</evidence>
<evidence type="ECO:0000256" key="1">
    <source>
        <dbReference type="SAM" id="MobiDB-lite"/>
    </source>
</evidence>
<dbReference type="Gene3D" id="3.40.190.10">
    <property type="entry name" value="Periplasmic binding protein-like II"/>
    <property type="match status" value="1"/>
</dbReference>
<dbReference type="SUPFAM" id="SSF53850">
    <property type="entry name" value="Periplasmic binding protein-like II"/>
    <property type="match status" value="1"/>
</dbReference>
<feature type="region of interest" description="Disordered" evidence="1">
    <location>
        <begin position="126"/>
        <end position="146"/>
    </location>
</feature>
<dbReference type="AlphaFoldDB" id="A0A379AE75"/>
<dbReference type="EMBL" id="UGSO01000001">
    <property type="protein sequence ID" value="SUB15888.1"/>
    <property type="molecule type" value="Genomic_DNA"/>
</dbReference>
<feature type="chain" id="PRO_5017062255" evidence="2">
    <location>
        <begin position="21"/>
        <end position="161"/>
    </location>
</feature>
<evidence type="ECO:0000313" key="4">
    <source>
        <dbReference type="Proteomes" id="UP000254640"/>
    </source>
</evidence>
<organism evidence="3 4">
    <name type="scientific">Enterobacter agglomerans</name>
    <name type="common">Erwinia herbicola</name>
    <name type="synonym">Pantoea agglomerans</name>
    <dbReference type="NCBI Taxonomy" id="549"/>
    <lineage>
        <taxon>Bacteria</taxon>
        <taxon>Pseudomonadati</taxon>
        <taxon>Pseudomonadota</taxon>
        <taxon>Gammaproteobacteria</taxon>
        <taxon>Enterobacterales</taxon>
        <taxon>Erwiniaceae</taxon>
        <taxon>Pantoea</taxon>
        <taxon>Pantoea agglomerans group</taxon>
    </lineage>
</organism>